<gene>
    <name evidence="2" type="ORF">RQP53_18020</name>
</gene>
<dbReference type="InterPro" id="IPR039315">
    <property type="entry name" value="CheW"/>
</dbReference>
<dbReference type="PANTHER" id="PTHR22617">
    <property type="entry name" value="CHEMOTAXIS SENSOR HISTIDINE KINASE-RELATED"/>
    <property type="match status" value="1"/>
</dbReference>
<dbReference type="Gene3D" id="2.40.50.180">
    <property type="entry name" value="CheA-289, Domain 4"/>
    <property type="match status" value="1"/>
</dbReference>
<proteinExistence type="predicted"/>
<dbReference type="RefSeq" id="WP_315652065.1">
    <property type="nucleotide sequence ID" value="NZ_JAVXZY010000008.1"/>
</dbReference>
<dbReference type="InterPro" id="IPR002545">
    <property type="entry name" value="CheW-lke_dom"/>
</dbReference>
<keyword evidence="3" id="KW-1185">Reference proteome</keyword>
<evidence type="ECO:0000259" key="1">
    <source>
        <dbReference type="PROSITE" id="PS50851"/>
    </source>
</evidence>
<sequence>MANKQALRDLQHRLAQRMQAARETTQTVQWLAVECAGQALLFPLKQAAEIFAPVPLKAVPYAKPWMLGVANLRGGLHTVIDLAMFLGLRETGNRLEAQQARLVALNAELNINCALQVDKLLGLRGDEHFQPDTGESSGPRPRFAGARLLDQQGRRWQVLDLEALSRHEQFLRIVD</sequence>
<organism evidence="2 3">
    <name type="scientific">Roseateles aquae</name>
    <dbReference type="NCBI Taxonomy" id="3077235"/>
    <lineage>
        <taxon>Bacteria</taxon>
        <taxon>Pseudomonadati</taxon>
        <taxon>Pseudomonadota</taxon>
        <taxon>Betaproteobacteria</taxon>
        <taxon>Burkholderiales</taxon>
        <taxon>Sphaerotilaceae</taxon>
        <taxon>Roseateles</taxon>
    </lineage>
</organism>
<evidence type="ECO:0000313" key="3">
    <source>
        <dbReference type="Proteomes" id="UP001246372"/>
    </source>
</evidence>
<dbReference type="PROSITE" id="PS50851">
    <property type="entry name" value="CHEW"/>
    <property type="match status" value="1"/>
</dbReference>
<dbReference type="Proteomes" id="UP001246372">
    <property type="component" value="Unassembled WGS sequence"/>
</dbReference>
<dbReference type="SMART" id="SM00260">
    <property type="entry name" value="CheW"/>
    <property type="match status" value="1"/>
</dbReference>
<reference evidence="2" key="1">
    <citation type="submission" date="2023-09" db="EMBL/GenBank/DDBJ databases">
        <title>Paucibacter sp. APW11 Genome sequencing and assembly.</title>
        <authorList>
            <person name="Kim I."/>
        </authorList>
    </citation>
    <scope>NUCLEOTIDE SEQUENCE</scope>
    <source>
        <strain evidence="2">APW11</strain>
    </source>
</reference>
<comment type="caution">
    <text evidence="2">The sequence shown here is derived from an EMBL/GenBank/DDBJ whole genome shotgun (WGS) entry which is preliminary data.</text>
</comment>
<dbReference type="EMBL" id="JAVXZY010000008">
    <property type="protein sequence ID" value="MDT9001180.1"/>
    <property type="molecule type" value="Genomic_DNA"/>
</dbReference>
<feature type="domain" description="CheW-like" evidence="1">
    <location>
        <begin position="27"/>
        <end position="170"/>
    </location>
</feature>
<dbReference type="PANTHER" id="PTHR22617:SF43">
    <property type="entry name" value="PROTEIN PILI"/>
    <property type="match status" value="1"/>
</dbReference>
<protein>
    <submittedName>
        <fullName evidence="2">Chemotaxis protein CheW</fullName>
    </submittedName>
</protein>
<accession>A0ABU3PF24</accession>
<dbReference type="SUPFAM" id="SSF50341">
    <property type="entry name" value="CheW-like"/>
    <property type="match status" value="1"/>
</dbReference>
<evidence type="ECO:0000313" key="2">
    <source>
        <dbReference type="EMBL" id="MDT9001180.1"/>
    </source>
</evidence>
<name>A0ABU3PF24_9BURK</name>
<dbReference type="InterPro" id="IPR036061">
    <property type="entry name" value="CheW-like_dom_sf"/>
</dbReference>
<dbReference type="Pfam" id="PF01584">
    <property type="entry name" value="CheW"/>
    <property type="match status" value="1"/>
</dbReference>
<dbReference type="CDD" id="cd00588">
    <property type="entry name" value="CheW_like"/>
    <property type="match status" value="1"/>
</dbReference>